<protein>
    <submittedName>
        <fullName evidence="2">Uncharacterized protein</fullName>
    </submittedName>
</protein>
<dbReference type="AlphaFoldDB" id="F4QB38"/>
<name>F4QB38_CACFS</name>
<organism evidence="2 3">
    <name type="scientific">Cavenderia fasciculata</name>
    <name type="common">Slime mold</name>
    <name type="synonym">Dictyostelium fasciculatum</name>
    <dbReference type="NCBI Taxonomy" id="261658"/>
    <lineage>
        <taxon>Eukaryota</taxon>
        <taxon>Amoebozoa</taxon>
        <taxon>Evosea</taxon>
        <taxon>Eumycetozoa</taxon>
        <taxon>Dictyostelia</taxon>
        <taxon>Acytosteliales</taxon>
        <taxon>Cavenderiaceae</taxon>
        <taxon>Cavenderia</taxon>
    </lineage>
</organism>
<sequence>MNLNILVAPPPSEFIDVIVKLAIKREKKKTNKDDNNRCTSNNNNNDNNNNYKQLYNDIVTEKGQEEAVSWLLYLVIKCELSTVCNYNYNESIFNVLISPNNNNNNNNDNDDDDETQTLLISILNILNVGVTDNEYLDYLKLIENTIRNHRDNQVVREIILKIMESIDTKQVQLVATEESIVTFNNIMTSFLTDPSSVQYQLRAIHVIRSKSEIRDIDGRQHWMSIVEMSNYDRYEFYTPQFKFSNDQVIQHLLDLTELSIHSGGNIYWVSFVDYIDPIQYKYVCDELNRLMIIILIMNKNTYTFIYYQQSSSRIFPIMLKLLLYKTGARQKERAVGFIQKIGAKMGMRYFARYLFEMIQHFIKIGEKIEIAQQFLQKSSKRHWRDWNYFSIYLPSIMKSIIAQLNQTQNPKQKRRLYYFLWGMIEDVYPYFHHLVDPIVCHLVNVNMMFLILKVVVAKEGINQNSQLLFDRFMQSLMDPPPSKMKTQPWYLRIKVMVEMIDTMQGGIWTSHQIQVFNKCDNEYCQKLEIISEKEYTDELSENRYKDFESTLVNWIRAHSILFDLCNSKVMQTSRVLLLQQTQTSLDKFITMVPTTFEKGKAYNYFLPSIVCKWELLCDNQKDKVKVVLDYYPKIVPLLLENNTITDRCDGYQYMAKSFWKIIKILVQEQQQQQQQQQQQCQMHLEKIHQMMIDLVEKSQDNHVYLLLQVLWNTVYDEDDNTDGHYECLFNQFITIVDDNHPEKKC</sequence>
<dbReference type="KEGG" id="dfa:DFA_10683"/>
<dbReference type="EMBL" id="GL883027">
    <property type="protein sequence ID" value="EGG14810.1"/>
    <property type="molecule type" value="Genomic_DNA"/>
</dbReference>
<evidence type="ECO:0000313" key="3">
    <source>
        <dbReference type="Proteomes" id="UP000007797"/>
    </source>
</evidence>
<evidence type="ECO:0000256" key="1">
    <source>
        <dbReference type="SAM" id="MobiDB-lite"/>
    </source>
</evidence>
<reference evidence="3" key="1">
    <citation type="journal article" date="2011" name="Genome Res.">
        <title>Phylogeny-wide analysis of social amoeba genomes highlights ancient origins for complex intercellular communication.</title>
        <authorList>
            <person name="Heidel A.J."/>
            <person name="Lawal H.M."/>
            <person name="Felder M."/>
            <person name="Schilde C."/>
            <person name="Helps N.R."/>
            <person name="Tunggal B."/>
            <person name="Rivero F."/>
            <person name="John U."/>
            <person name="Schleicher M."/>
            <person name="Eichinger L."/>
            <person name="Platzer M."/>
            <person name="Noegel A.A."/>
            <person name="Schaap P."/>
            <person name="Gloeckner G."/>
        </authorList>
    </citation>
    <scope>NUCLEOTIDE SEQUENCE [LARGE SCALE GENOMIC DNA]</scope>
    <source>
        <strain evidence="3">SH3</strain>
    </source>
</reference>
<evidence type="ECO:0000313" key="2">
    <source>
        <dbReference type="EMBL" id="EGG14810.1"/>
    </source>
</evidence>
<gene>
    <name evidence="2" type="ORF">DFA_10683</name>
</gene>
<keyword evidence="3" id="KW-1185">Reference proteome</keyword>
<dbReference type="Proteomes" id="UP000007797">
    <property type="component" value="Unassembled WGS sequence"/>
</dbReference>
<dbReference type="GeneID" id="14866840"/>
<proteinExistence type="predicted"/>
<accession>F4QB38</accession>
<feature type="compositionally biased region" description="Low complexity" evidence="1">
    <location>
        <begin position="37"/>
        <end position="50"/>
    </location>
</feature>
<feature type="region of interest" description="Disordered" evidence="1">
    <location>
        <begin position="29"/>
        <end position="51"/>
    </location>
</feature>
<dbReference type="RefSeq" id="XP_004351326.1">
    <property type="nucleotide sequence ID" value="XM_004351274.1"/>
</dbReference>